<organism evidence="1 2">
    <name type="scientific">Planococcus halotolerans</name>
    <dbReference type="NCBI Taxonomy" id="2233542"/>
    <lineage>
        <taxon>Bacteria</taxon>
        <taxon>Bacillati</taxon>
        <taxon>Bacillota</taxon>
        <taxon>Bacilli</taxon>
        <taxon>Bacillales</taxon>
        <taxon>Caryophanaceae</taxon>
        <taxon>Planococcus</taxon>
    </lineage>
</organism>
<dbReference type="EMBL" id="QLZR01000002">
    <property type="protein sequence ID" value="RAZ79595.1"/>
    <property type="molecule type" value="Genomic_DNA"/>
</dbReference>
<name>A0A365L327_9BACL</name>
<protein>
    <recommendedName>
        <fullName evidence="3">Capsular biosynthesis protein</fullName>
    </recommendedName>
</protein>
<dbReference type="SUPFAM" id="SSF53756">
    <property type="entry name" value="UDP-Glycosyltransferase/glycogen phosphorylase"/>
    <property type="match status" value="1"/>
</dbReference>
<evidence type="ECO:0000313" key="2">
    <source>
        <dbReference type="Proteomes" id="UP000251002"/>
    </source>
</evidence>
<proteinExistence type="predicted"/>
<gene>
    <name evidence="1" type="ORF">DP120_08300</name>
</gene>
<evidence type="ECO:0008006" key="3">
    <source>
        <dbReference type="Google" id="ProtNLM"/>
    </source>
</evidence>
<dbReference type="Gene3D" id="3.40.50.2000">
    <property type="entry name" value="Glycogen Phosphorylase B"/>
    <property type="match status" value="1"/>
</dbReference>
<keyword evidence="2" id="KW-1185">Reference proteome</keyword>
<reference evidence="1 2" key="1">
    <citation type="submission" date="2018-06" db="EMBL/GenBank/DDBJ databases">
        <title>The draft genome sequences of strains SCU63 and S1.</title>
        <authorList>
            <person name="Gan L."/>
        </authorList>
    </citation>
    <scope>NUCLEOTIDE SEQUENCE [LARGE SCALE GENOMIC DNA]</scope>
    <source>
        <strain evidence="1 2">SCU63</strain>
    </source>
</reference>
<dbReference type="AlphaFoldDB" id="A0A365L327"/>
<sequence>MKIALVCPSNILFMPYVGNYTKVLDDSGIDYDVINWDRNGTEDPNNPLKYRDSKTALQRGFIDYLKFKNFVLRILKKNNYDKIIVFGIQLSYFLKPYLLKKKRGSYILDIRDHNRILKAYDIRKVVEGSAYTVLSSPGFKKWLPDSQKYLISHNTTIDNVEELKDCGSAFLQKEKVKIAFIGALSDYQVNIDFIDSVKDCKKVELVYHGEGLFNKDLEAYITQNKVRNVVLTGRYTKEQENSLYDDSDLIHGLRYNENINCKTLLPNRLYNAALHGKPLIVAEDSYLAELTQQYGLGLVVDSLADLEKKVGNYLAEFNFEEYKEKRKAFFQKVVEDNLLFRDSINKFLRF</sequence>
<dbReference type="Proteomes" id="UP000251002">
    <property type="component" value="Unassembled WGS sequence"/>
</dbReference>
<comment type="caution">
    <text evidence="1">The sequence shown here is derived from an EMBL/GenBank/DDBJ whole genome shotgun (WGS) entry which is preliminary data.</text>
</comment>
<accession>A0A365L327</accession>
<evidence type="ECO:0000313" key="1">
    <source>
        <dbReference type="EMBL" id="RAZ79595.1"/>
    </source>
</evidence>
<dbReference type="RefSeq" id="WP_112223162.1">
    <property type="nucleotide sequence ID" value="NZ_CP047673.1"/>
</dbReference>